<organism evidence="2 3">
    <name type="scientific">Penicillium vulpinum</name>
    <dbReference type="NCBI Taxonomy" id="29845"/>
    <lineage>
        <taxon>Eukaryota</taxon>
        <taxon>Fungi</taxon>
        <taxon>Dikarya</taxon>
        <taxon>Ascomycota</taxon>
        <taxon>Pezizomycotina</taxon>
        <taxon>Eurotiomycetes</taxon>
        <taxon>Eurotiomycetidae</taxon>
        <taxon>Eurotiales</taxon>
        <taxon>Aspergillaceae</taxon>
        <taxon>Penicillium</taxon>
    </lineage>
</organism>
<proteinExistence type="predicted"/>
<feature type="compositionally biased region" description="Basic residues" evidence="1">
    <location>
        <begin position="95"/>
        <end position="105"/>
    </location>
</feature>
<reference evidence="3" key="1">
    <citation type="journal article" date="2017" name="Nat. Microbiol.">
        <title>Global analysis of biosynthetic gene clusters reveals vast potential of secondary metabolite production in Penicillium species.</title>
        <authorList>
            <person name="Nielsen J.C."/>
            <person name="Grijseels S."/>
            <person name="Prigent S."/>
            <person name="Ji B."/>
            <person name="Dainat J."/>
            <person name="Nielsen K.F."/>
            <person name="Frisvad J.C."/>
            <person name="Workman M."/>
            <person name="Nielsen J."/>
        </authorList>
    </citation>
    <scope>NUCLEOTIDE SEQUENCE [LARGE SCALE GENOMIC DNA]</scope>
    <source>
        <strain evidence="3">IBT 29486</strain>
    </source>
</reference>
<evidence type="ECO:0000256" key="1">
    <source>
        <dbReference type="SAM" id="MobiDB-lite"/>
    </source>
</evidence>
<accession>A0A1V6S1Q8</accession>
<sequence length="177" mass="19104">MSVESWTDTDSSITSTSSEWEDDGLTTPPEQTRPVWELGNVPVPPGFNTSAEDRVSSGALDVVDTNPTRNGPQPSKEIPPQQSPRSQLVTFRPAGIRRPHPHSKRPGVGQPKTKDDAATPDNTKKRRTITSASAIKQQIENTDEKNTRANEGTSADTSSGSVDKDMTQNPDCHAKSG</sequence>
<feature type="compositionally biased region" description="Basic and acidic residues" evidence="1">
    <location>
        <begin position="162"/>
        <end position="177"/>
    </location>
</feature>
<dbReference type="AlphaFoldDB" id="A0A1V6S1Q8"/>
<feature type="compositionally biased region" description="Polar residues" evidence="1">
    <location>
        <begin position="129"/>
        <end position="140"/>
    </location>
</feature>
<gene>
    <name evidence="2" type="ORF">PENVUL_c012G10238</name>
</gene>
<dbReference type="OrthoDB" id="10324369at2759"/>
<evidence type="ECO:0000313" key="2">
    <source>
        <dbReference type="EMBL" id="OQE07684.1"/>
    </source>
</evidence>
<protein>
    <submittedName>
        <fullName evidence="2">Uncharacterized protein</fullName>
    </submittedName>
</protein>
<dbReference type="Proteomes" id="UP000191518">
    <property type="component" value="Unassembled WGS sequence"/>
</dbReference>
<evidence type="ECO:0000313" key="3">
    <source>
        <dbReference type="Proteomes" id="UP000191518"/>
    </source>
</evidence>
<feature type="compositionally biased region" description="Low complexity" evidence="1">
    <location>
        <begin position="1"/>
        <end position="18"/>
    </location>
</feature>
<name>A0A1V6S1Q8_9EURO</name>
<dbReference type="EMBL" id="MDYP01000012">
    <property type="protein sequence ID" value="OQE07684.1"/>
    <property type="molecule type" value="Genomic_DNA"/>
</dbReference>
<feature type="region of interest" description="Disordered" evidence="1">
    <location>
        <begin position="1"/>
        <end position="177"/>
    </location>
</feature>
<comment type="caution">
    <text evidence="2">The sequence shown here is derived from an EMBL/GenBank/DDBJ whole genome shotgun (WGS) entry which is preliminary data.</text>
</comment>
<keyword evidence="3" id="KW-1185">Reference proteome</keyword>
<feature type="compositionally biased region" description="Polar residues" evidence="1">
    <location>
        <begin position="149"/>
        <end position="161"/>
    </location>
</feature>